<feature type="compositionally biased region" description="Basic residues" evidence="2">
    <location>
        <begin position="872"/>
        <end position="882"/>
    </location>
</feature>
<dbReference type="SMART" id="SM00264">
    <property type="entry name" value="BAG"/>
    <property type="match status" value="1"/>
</dbReference>
<dbReference type="GO" id="GO:0006457">
    <property type="term" value="P:protein folding"/>
    <property type="evidence" value="ECO:0007669"/>
    <property type="project" value="TreeGrafter"/>
</dbReference>
<evidence type="ECO:0000313" key="4">
    <source>
        <dbReference type="EMBL" id="MQM08991.1"/>
    </source>
</evidence>
<dbReference type="InterPro" id="IPR003103">
    <property type="entry name" value="BAG_domain"/>
</dbReference>
<organism evidence="4 5">
    <name type="scientific">Colocasia esculenta</name>
    <name type="common">Wild taro</name>
    <name type="synonym">Arum esculentum</name>
    <dbReference type="NCBI Taxonomy" id="4460"/>
    <lineage>
        <taxon>Eukaryota</taxon>
        <taxon>Viridiplantae</taxon>
        <taxon>Streptophyta</taxon>
        <taxon>Embryophyta</taxon>
        <taxon>Tracheophyta</taxon>
        <taxon>Spermatophyta</taxon>
        <taxon>Magnoliopsida</taxon>
        <taxon>Liliopsida</taxon>
        <taxon>Araceae</taxon>
        <taxon>Aroideae</taxon>
        <taxon>Colocasieae</taxon>
        <taxon>Colocasia</taxon>
    </lineage>
</organism>
<dbReference type="PANTHER" id="PTHR33322:SF16">
    <property type="entry name" value="BAG FAMILY MOLECULAR CHAPERONE REGULATOR 6"/>
    <property type="match status" value="1"/>
</dbReference>
<dbReference type="GO" id="GO:0051087">
    <property type="term" value="F:protein-folding chaperone binding"/>
    <property type="evidence" value="ECO:0007669"/>
    <property type="project" value="InterPro"/>
</dbReference>
<protein>
    <recommendedName>
        <fullName evidence="3">BAG domain-containing protein</fullName>
    </recommendedName>
</protein>
<feature type="region of interest" description="Disordered" evidence="2">
    <location>
        <begin position="872"/>
        <end position="900"/>
    </location>
</feature>
<dbReference type="OrthoDB" id="787121at2759"/>
<dbReference type="EMBL" id="NMUH01004261">
    <property type="protein sequence ID" value="MQM08991.1"/>
    <property type="molecule type" value="Genomic_DNA"/>
</dbReference>
<sequence>MEEEVRVVGAEDRVNGKPQGDGTMDMNVVMEVEDRSTSKNEGGEKNQNKLDAHSTVNHTQTGNDLVPGTGKGEDVSKEVGDRKCGQLKVNEEVILGHSGNEIDDCKKNIEESDGKKMEADIGRKCKLSETNAVLHIQARYRGYQVRRWEPLKKLKQIAKIRDQVSSIKQKIHSLEISSEGELEKQKLFIGEIIMNLLLQLDAIQGLHPSVREIRKSVARDLVSLQEKLEILSNKVVGGLMHTDAGGASTVRDSKNALEDVCCNNTSDLKESFPQEEYEQPPCEVNLDYSAADKNGGAIEMFVEDFVGHNSSTGNKELLIETRDEQTPNPETELIGRSMFENKEPCCSETEEYTKSPAPEVGIDSDATNVSKQQQLQKGVKDEAEEDFGKDDGKADAELAEFCEMQAEEEKQPADNMQPFSVISPVMLEEGENALSREEVVPVVEDLTNIQEHKPVSSSESSESSWHFENSASGNEALIMLGETRQGEYLVLDDSLENYCVEVGDAVSCVLPCPEPSIQEVLGVEANGSVTVSRGTYELENLSGHEHVNPEIAVKDGAAEYPEVKILDAPVPAYPDVIEKDSCGENSVVDILGSPALTYLEIADKEGDAVNPNVEIMDTPVPAQPEVADGEGNVEHLIDAPVPASGPGMDLAKDDNIHEMPGLPVEEIPTPAVEDHDGDNTDVAILDSPAPRHPGVAHKEGDAVHPKMEIMDVSVPAQLEVADLEGDAEPPNAQVIDAPMPASSAVVDLAEDDSNREMPAWPIEEAAPEEEGNERKSELLDMKDLNMLQVGSTDGECSTEPTAPTRVSVDFQVPATEQTSMVGTEHERKLMEENEKLRGMLEKLLEAGNKQLEMISSLSGRVKGLEKKVAHSRKLKIKRRRASKSSPCDNIAPDAAVESAA</sequence>
<dbReference type="PROSITE" id="PS51035">
    <property type="entry name" value="BAG"/>
    <property type="match status" value="1"/>
</dbReference>
<dbReference type="PROSITE" id="PS50096">
    <property type="entry name" value="IQ"/>
    <property type="match status" value="1"/>
</dbReference>
<dbReference type="Pfam" id="PF02179">
    <property type="entry name" value="BAG"/>
    <property type="match status" value="1"/>
</dbReference>
<reference evidence="4" key="1">
    <citation type="submission" date="2017-07" db="EMBL/GenBank/DDBJ databases">
        <title>Taro Niue Genome Assembly and Annotation.</title>
        <authorList>
            <person name="Atibalentja N."/>
            <person name="Keating K."/>
            <person name="Fields C.J."/>
        </authorList>
    </citation>
    <scope>NUCLEOTIDE SEQUENCE</scope>
    <source>
        <strain evidence="4">Niue_2</strain>
        <tissue evidence="4">Leaf</tissue>
    </source>
</reference>
<evidence type="ECO:0000313" key="5">
    <source>
        <dbReference type="Proteomes" id="UP000652761"/>
    </source>
</evidence>
<feature type="compositionally biased region" description="Basic and acidic residues" evidence="2">
    <location>
        <begin position="1"/>
        <end position="15"/>
    </location>
</feature>
<feature type="domain" description="BAG" evidence="3">
    <location>
        <begin position="156"/>
        <end position="232"/>
    </location>
</feature>
<accession>A0A843WUT3</accession>
<dbReference type="SUPFAM" id="SSF63491">
    <property type="entry name" value="BAG domain"/>
    <property type="match status" value="1"/>
</dbReference>
<feature type="compositionally biased region" description="Basic and acidic residues" evidence="2">
    <location>
        <begin position="32"/>
        <end position="52"/>
    </location>
</feature>
<dbReference type="AlphaFoldDB" id="A0A843WUT3"/>
<proteinExistence type="predicted"/>
<name>A0A843WUT3_COLES</name>
<evidence type="ECO:0000256" key="2">
    <source>
        <dbReference type="SAM" id="MobiDB-lite"/>
    </source>
</evidence>
<dbReference type="InterPro" id="IPR036533">
    <property type="entry name" value="BAG_dom_sf"/>
</dbReference>
<feature type="region of interest" description="Disordered" evidence="2">
    <location>
        <begin position="1"/>
        <end position="78"/>
    </location>
</feature>
<dbReference type="Gene3D" id="1.20.58.120">
    <property type="entry name" value="BAG domain"/>
    <property type="match status" value="1"/>
</dbReference>
<evidence type="ECO:0000259" key="3">
    <source>
        <dbReference type="PROSITE" id="PS51035"/>
    </source>
</evidence>
<dbReference type="GO" id="GO:0009506">
    <property type="term" value="C:plasmodesma"/>
    <property type="evidence" value="ECO:0007669"/>
    <property type="project" value="TreeGrafter"/>
</dbReference>
<dbReference type="Proteomes" id="UP000652761">
    <property type="component" value="Unassembled WGS sequence"/>
</dbReference>
<keyword evidence="1" id="KW-0143">Chaperone</keyword>
<comment type="caution">
    <text evidence="4">The sequence shown here is derived from an EMBL/GenBank/DDBJ whole genome shotgun (WGS) entry which is preliminary data.</text>
</comment>
<dbReference type="PANTHER" id="PTHR33322">
    <property type="entry name" value="BAG DOMAIN CONTAINING PROTEIN, EXPRESSED"/>
    <property type="match status" value="1"/>
</dbReference>
<keyword evidence="5" id="KW-1185">Reference proteome</keyword>
<dbReference type="InterPro" id="IPR040400">
    <property type="entry name" value="BAG5/6/7/8"/>
</dbReference>
<feature type="compositionally biased region" description="Polar residues" evidence="2">
    <location>
        <begin position="54"/>
        <end position="63"/>
    </location>
</feature>
<evidence type="ECO:0000256" key="1">
    <source>
        <dbReference type="ARBA" id="ARBA00023186"/>
    </source>
</evidence>
<feature type="region of interest" description="Disordered" evidence="2">
    <location>
        <begin position="752"/>
        <end position="773"/>
    </location>
</feature>
<gene>
    <name evidence="4" type="ORF">Taro_041850</name>
</gene>
<dbReference type="FunFam" id="1.20.58.120:FF:000010">
    <property type="entry name" value="BAG family molecular chaperone regulator 6"/>
    <property type="match status" value="1"/>
</dbReference>